<sequence>MAATSTSKMSSVALVVAVIIGCALKSQTLFHHLANYYHPLIGLAPFVTPEDKYGFKLNQVQSVDLRGQVALVTGANSGIGFELSKMLASQGAYVTMACRNPQRCFSAADRIRKEVPSASVSPLILDLGSLSKTNRAARTFLQNNERLDILFLNAGIVGPFELSDDGIEHVFQVNLISHHLLYRILEPLLQVSEHAKVVSTSSVAGKVWVPYGSVESYVPPTIEGLNEWNPTGMRVAERLLLYGRSKLAQILWTKYLTRRLGNDSTIHVNAFHPGAVHTALTTTKGVAKWVPRIAQRATIQMLGYLLWSSSLGALTGLYLATQAVVEKNIRGAYFHPQTIEVVNPYSLDETAQNNVWELCEIAVEKFLAQKELK</sequence>
<gene>
    <name evidence="4" type="ORF">THAOC_33750</name>
</gene>
<keyword evidence="3" id="KW-0560">Oxidoreductase</keyword>
<comment type="similarity">
    <text evidence="1">Belongs to the short-chain dehydrogenases/reductases (SDR) family.</text>
</comment>
<dbReference type="Proteomes" id="UP000266841">
    <property type="component" value="Unassembled WGS sequence"/>
</dbReference>
<dbReference type="AlphaFoldDB" id="K0R3N2"/>
<keyword evidence="2" id="KW-0521">NADP</keyword>
<dbReference type="PRINTS" id="PR00081">
    <property type="entry name" value="GDHRDH"/>
</dbReference>
<proteinExistence type="inferred from homology"/>
<evidence type="ECO:0000313" key="5">
    <source>
        <dbReference type="Proteomes" id="UP000266841"/>
    </source>
</evidence>
<dbReference type="SUPFAM" id="SSF51735">
    <property type="entry name" value="NAD(P)-binding Rossmann-fold domains"/>
    <property type="match status" value="1"/>
</dbReference>
<organism evidence="4 5">
    <name type="scientific">Thalassiosira oceanica</name>
    <name type="common">Marine diatom</name>
    <dbReference type="NCBI Taxonomy" id="159749"/>
    <lineage>
        <taxon>Eukaryota</taxon>
        <taxon>Sar</taxon>
        <taxon>Stramenopiles</taxon>
        <taxon>Ochrophyta</taxon>
        <taxon>Bacillariophyta</taxon>
        <taxon>Coscinodiscophyceae</taxon>
        <taxon>Thalassiosirophycidae</taxon>
        <taxon>Thalassiosirales</taxon>
        <taxon>Thalassiosiraceae</taxon>
        <taxon>Thalassiosira</taxon>
    </lineage>
</organism>
<dbReference type="Gene3D" id="3.40.50.720">
    <property type="entry name" value="NAD(P)-binding Rossmann-like Domain"/>
    <property type="match status" value="1"/>
</dbReference>
<comment type="caution">
    <text evidence="4">The sequence shown here is derived from an EMBL/GenBank/DDBJ whole genome shotgun (WGS) entry which is preliminary data.</text>
</comment>
<evidence type="ECO:0000256" key="2">
    <source>
        <dbReference type="ARBA" id="ARBA00022857"/>
    </source>
</evidence>
<evidence type="ECO:0000256" key="3">
    <source>
        <dbReference type="ARBA" id="ARBA00023002"/>
    </source>
</evidence>
<dbReference type="PANTHER" id="PTHR24320">
    <property type="entry name" value="RETINOL DEHYDROGENASE"/>
    <property type="match status" value="1"/>
</dbReference>
<dbReference type="PANTHER" id="PTHR24320:SF282">
    <property type="entry name" value="WW DOMAIN-CONTAINING OXIDOREDUCTASE"/>
    <property type="match status" value="1"/>
</dbReference>
<dbReference type="OMA" id="NCVGHQV"/>
<name>K0R3N2_THAOC</name>
<dbReference type="GO" id="GO:0016491">
    <property type="term" value="F:oxidoreductase activity"/>
    <property type="evidence" value="ECO:0007669"/>
    <property type="project" value="UniProtKB-KW"/>
</dbReference>
<dbReference type="InterPro" id="IPR036291">
    <property type="entry name" value="NAD(P)-bd_dom_sf"/>
</dbReference>
<keyword evidence="5" id="KW-1185">Reference proteome</keyword>
<evidence type="ECO:0000256" key="1">
    <source>
        <dbReference type="ARBA" id="ARBA00006484"/>
    </source>
</evidence>
<accession>K0R3N2</accession>
<dbReference type="OrthoDB" id="157221at2759"/>
<dbReference type="eggNOG" id="KOG1208">
    <property type="taxonomic scope" value="Eukaryota"/>
</dbReference>
<protein>
    <submittedName>
        <fullName evidence="4">Uncharacterized protein</fullName>
    </submittedName>
</protein>
<dbReference type="EMBL" id="AGNL01046868">
    <property type="protein sequence ID" value="EJK47528.1"/>
    <property type="molecule type" value="Genomic_DNA"/>
</dbReference>
<dbReference type="Pfam" id="PF00106">
    <property type="entry name" value="adh_short"/>
    <property type="match status" value="1"/>
</dbReference>
<dbReference type="InterPro" id="IPR002347">
    <property type="entry name" value="SDR_fam"/>
</dbReference>
<reference evidence="4 5" key="1">
    <citation type="journal article" date="2012" name="Genome Biol.">
        <title>Genome and low-iron response of an oceanic diatom adapted to chronic iron limitation.</title>
        <authorList>
            <person name="Lommer M."/>
            <person name="Specht M."/>
            <person name="Roy A.S."/>
            <person name="Kraemer L."/>
            <person name="Andreson R."/>
            <person name="Gutowska M.A."/>
            <person name="Wolf J."/>
            <person name="Bergner S.V."/>
            <person name="Schilhabel M.B."/>
            <person name="Klostermeier U.C."/>
            <person name="Beiko R.G."/>
            <person name="Rosenstiel P."/>
            <person name="Hippler M."/>
            <person name="Laroche J."/>
        </authorList>
    </citation>
    <scope>NUCLEOTIDE SEQUENCE [LARGE SCALE GENOMIC DNA]</scope>
    <source>
        <strain evidence="4 5">CCMP1005</strain>
    </source>
</reference>
<evidence type="ECO:0000313" key="4">
    <source>
        <dbReference type="EMBL" id="EJK47528.1"/>
    </source>
</evidence>